<dbReference type="InterPro" id="IPR033389">
    <property type="entry name" value="AUX/IAA_dom"/>
</dbReference>
<keyword evidence="13 14" id="KW-0927">Auxin signaling pathway</keyword>
<dbReference type="Gene3D" id="3.10.20.90">
    <property type="entry name" value="Phosphatidylinositol 3-kinase Catalytic Subunit, Chain A, domain 1"/>
    <property type="match status" value="1"/>
</dbReference>
<evidence type="ECO:0000256" key="3">
    <source>
        <dbReference type="ARBA" id="ARBA00004496"/>
    </source>
</evidence>
<dbReference type="EMBL" id="LR999457">
    <property type="protein sequence ID" value="CAE6196527.1"/>
    <property type="molecule type" value="Genomic_DNA"/>
</dbReference>
<dbReference type="SUPFAM" id="SSF54277">
    <property type="entry name" value="CAD &amp; PB1 domains"/>
    <property type="match status" value="1"/>
</dbReference>
<keyword evidence="18" id="KW-1185">Reference proteome</keyword>
<comment type="subunit">
    <text evidence="6">Homotetramer.</text>
</comment>
<dbReference type="Pfam" id="PF00326">
    <property type="entry name" value="Peptidase_S9"/>
    <property type="match status" value="1"/>
</dbReference>
<evidence type="ECO:0000256" key="13">
    <source>
        <dbReference type="ARBA" id="ARBA00023294"/>
    </source>
</evidence>
<keyword evidence="9" id="KW-0378">Hydrolase</keyword>
<reference evidence="17" key="1">
    <citation type="submission" date="2021-01" db="EMBL/GenBank/DDBJ databases">
        <authorList>
            <person name="Bezrukov I."/>
        </authorList>
    </citation>
    <scope>NUCLEOTIDE SEQUENCE</scope>
</reference>
<dbReference type="PANTHER" id="PTHR42776">
    <property type="entry name" value="SERINE PEPTIDASE S9 FAMILY MEMBER"/>
    <property type="match status" value="1"/>
</dbReference>
<evidence type="ECO:0000313" key="18">
    <source>
        <dbReference type="Proteomes" id="UP000682877"/>
    </source>
</evidence>
<dbReference type="PROSITE" id="PS51745">
    <property type="entry name" value="PB1"/>
    <property type="match status" value="1"/>
</dbReference>
<dbReference type="GO" id="GO:0005737">
    <property type="term" value="C:cytoplasm"/>
    <property type="evidence" value="ECO:0007669"/>
    <property type="project" value="UniProtKB-SubCell"/>
</dbReference>
<evidence type="ECO:0000256" key="9">
    <source>
        <dbReference type="ARBA" id="ARBA00022801"/>
    </source>
</evidence>
<evidence type="ECO:0000256" key="12">
    <source>
        <dbReference type="ARBA" id="ARBA00023242"/>
    </source>
</evidence>
<keyword evidence="11 14" id="KW-0804">Transcription</keyword>
<evidence type="ECO:0000256" key="10">
    <source>
        <dbReference type="ARBA" id="ARBA00023015"/>
    </source>
</evidence>
<dbReference type="Pfam" id="PF02309">
    <property type="entry name" value="AUX_IAA"/>
    <property type="match status" value="1"/>
</dbReference>
<gene>
    <name evidence="17" type="ORF">AARE701A_LOCUS19469</name>
</gene>
<dbReference type="Pfam" id="PF19283">
    <property type="entry name" value="APEH_N"/>
    <property type="match status" value="1"/>
</dbReference>
<dbReference type="SUPFAM" id="SSF82171">
    <property type="entry name" value="DPP6 N-terminal domain-like"/>
    <property type="match status" value="1"/>
</dbReference>
<evidence type="ECO:0000256" key="14">
    <source>
        <dbReference type="RuleBase" id="RU004549"/>
    </source>
</evidence>
<accession>A0A8S2AUY2</accession>
<dbReference type="Proteomes" id="UP000682877">
    <property type="component" value="Chromosome 7"/>
</dbReference>
<keyword evidence="7" id="KW-0963">Cytoplasm</keyword>
<dbReference type="GO" id="GO:0005634">
    <property type="term" value="C:nucleus"/>
    <property type="evidence" value="ECO:0007669"/>
    <property type="project" value="UniProtKB-SubCell"/>
</dbReference>
<evidence type="ECO:0000256" key="4">
    <source>
        <dbReference type="ARBA" id="ARBA00006728"/>
    </source>
</evidence>
<dbReference type="InterPro" id="IPR029058">
    <property type="entry name" value="AB_hydrolase_fold"/>
</dbReference>
<dbReference type="AlphaFoldDB" id="A0A8S2AUY2"/>
<evidence type="ECO:0000256" key="15">
    <source>
        <dbReference type="SAM" id="MobiDB-lite"/>
    </source>
</evidence>
<evidence type="ECO:0000256" key="2">
    <source>
        <dbReference type="ARBA" id="ARBA00004123"/>
    </source>
</evidence>
<evidence type="ECO:0000256" key="5">
    <source>
        <dbReference type="ARBA" id="ARBA00010040"/>
    </source>
</evidence>
<organism evidence="17 18">
    <name type="scientific">Arabidopsis arenosa</name>
    <name type="common">Sand rock-cress</name>
    <name type="synonym">Cardaminopsis arenosa</name>
    <dbReference type="NCBI Taxonomy" id="38785"/>
    <lineage>
        <taxon>Eukaryota</taxon>
        <taxon>Viridiplantae</taxon>
        <taxon>Streptophyta</taxon>
        <taxon>Embryophyta</taxon>
        <taxon>Tracheophyta</taxon>
        <taxon>Spermatophyta</taxon>
        <taxon>Magnoliopsida</taxon>
        <taxon>eudicotyledons</taxon>
        <taxon>Gunneridae</taxon>
        <taxon>Pentapetalae</taxon>
        <taxon>rosids</taxon>
        <taxon>malvids</taxon>
        <taxon>Brassicales</taxon>
        <taxon>Brassicaceae</taxon>
        <taxon>Camelineae</taxon>
        <taxon>Arabidopsis</taxon>
    </lineage>
</organism>
<comment type="catalytic activity">
    <reaction evidence="1">
        <text>Cleavage of an N-acetyl or N-formyl amino acid from the N-terminus of a polypeptide.</text>
        <dbReference type="EC" id="3.4.19.1"/>
    </reaction>
</comment>
<evidence type="ECO:0000256" key="1">
    <source>
        <dbReference type="ARBA" id="ARBA00000721"/>
    </source>
</evidence>
<feature type="region of interest" description="Disordered" evidence="15">
    <location>
        <begin position="18"/>
        <end position="71"/>
    </location>
</feature>
<dbReference type="PANTHER" id="PTHR42776:SF4">
    <property type="entry name" value="ACYLAMINO-ACID-RELEASING ENZYME"/>
    <property type="match status" value="1"/>
</dbReference>
<name>A0A8S2AUY2_ARAAE</name>
<comment type="subcellular location">
    <subcellularLocation>
        <location evidence="3">Cytoplasm</location>
    </subcellularLocation>
    <subcellularLocation>
        <location evidence="2 14">Nucleus</location>
    </subcellularLocation>
</comment>
<sequence length="981" mass="108784">MEVINGLNLKDTELRLGLPGAQEEQQQEVSCVRSNNKRKNNDSKEESAPPPPAKTQIVGWPPVRSNRKNNNKNVSYVKVSMDGAPYLRKIDLKMYKNYPELLKALENMFKFTVGEYSEREGYKGSGFVPTYEDKDGDWMLVGDVPWDMFSSSCQKLRIMKGSEMARIFSHYPRTCSTNLGFDLSSSHRHLRRLLFRPTFITLSLTQSPCKAWIRRFVAMDSSGTDSAKEVHVGLDSTTEEEYATQSKLLKEFINIPSIDKAWIFNSGSGSQAMFALSQANLLANKGKKFMLSGHISKESNQSVNFHWAPFPVEMTGASAFIPSPSGLKLLVIRNPENESPTKFEIWNSSQLEKEFHIPQKVHGSVYVDGWFEGISWNSDETRVAYIAEEPSRPKPTFDHLGYYKKGNSLDKDIGSWKGEGDWEEEWGEAYAGKRQPALFVIDVDSGEVKPIKGIPRSISVGQVVWSPNSNGTAQYLVFAGWLGDKRKFGIKYCYNRPCAIYAIKFISDEPKDDANEVPIHNLTKSISSGFCPRFSKDGKFLVFVSAKSAVDSGAHWATESLHRIDWPSDGKLPESTNIVDVIQVVNCPNDGCFPGLYATGLLSDPWLSDGHSLMLSTYWRSCRVILSVNLLSGEVSRASPSDSDYSWTTFALDGDNIVAVSSSPVSVPEINYGKKVLDSAGKPSWQWSNIQSPIRCPEKVMSELSSLQFKFLKVPISDVSEGLAEGAKKPFEAIYVSSSKSKESGKCDPLIAVLHGGPHSISPCSFSRNMAYLSSIGYSQLIVNYRGSLGFGEDALQSLPGKVGSQDVKDVLAAVDYAIEMGLADPSKITVLGGSHGGFLTTHLIGQAPNKFVAAAARNPVCNIASMVGITDIPDWCFFEAYGDQNHYTEAPSSEDLSRFHQISPIAHISKVKTPTLFLLGSQDLRVPISNGFQYARALKEKGVEVKVLAFPNDNHPLDRPQTDYESFLNIAVWFNKYCKM</sequence>
<keyword evidence="8 14" id="KW-0678">Repressor</keyword>
<comment type="similarity">
    <text evidence="5">Belongs to the peptidase S9C family.</text>
</comment>
<dbReference type="FunFam" id="3.10.20.90:FF:000078">
    <property type="entry name" value="Auxin-responsive protein"/>
    <property type="match status" value="1"/>
</dbReference>
<dbReference type="Gene3D" id="3.40.50.1820">
    <property type="entry name" value="alpha/beta hydrolase"/>
    <property type="match status" value="1"/>
</dbReference>
<protein>
    <recommendedName>
        <fullName evidence="14">Auxin-responsive protein</fullName>
    </recommendedName>
</protein>
<comment type="similarity">
    <text evidence="4 14">Belongs to the Aux/IAA family.</text>
</comment>
<dbReference type="InterPro" id="IPR001375">
    <property type="entry name" value="Peptidase_S9_cat"/>
</dbReference>
<keyword evidence="10 14" id="KW-0805">Transcription regulation</keyword>
<evidence type="ECO:0000256" key="11">
    <source>
        <dbReference type="ARBA" id="ARBA00023163"/>
    </source>
</evidence>
<comment type="subunit">
    <text evidence="14">Homodimers and heterodimers.</text>
</comment>
<keyword evidence="12 14" id="KW-0539">Nucleus</keyword>
<dbReference type="GO" id="GO:0008242">
    <property type="term" value="F:omega peptidase activity"/>
    <property type="evidence" value="ECO:0007669"/>
    <property type="project" value="UniProtKB-EC"/>
</dbReference>
<evidence type="ECO:0000259" key="16">
    <source>
        <dbReference type="PROSITE" id="PS51745"/>
    </source>
</evidence>
<proteinExistence type="inferred from homology"/>
<evidence type="ECO:0000256" key="8">
    <source>
        <dbReference type="ARBA" id="ARBA00022491"/>
    </source>
</evidence>
<dbReference type="InterPro" id="IPR053793">
    <property type="entry name" value="PB1-like"/>
</dbReference>
<dbReference type="SUPFAM" id="SSF53474">
    <property type="entry name" value="alpha/beta-Hydrolases"/>
    <property type="match status" value="1"/>
</dbReference>
<dbReference type="FunFam" id="3.40.50.1820:FF:000146">
    <property type="entry name" value="Acylamino-acid-releasing enzyme"/>
    <property type="match status" value="1"/>
</dbReference>
<feature type="domain" description="PB1" evidence="16">
    <location>
        <begin position="74"/>
        <end position="161"/>
    </location>
</feature>
<dbReference type="GO" id="GO:0009734">
    <property type="term" value="P:auxin-activated signaling pathway"/>
    <property type="evidence" value="ECO:0007669"/>
    <property type="project" value="UniProtKB-UniRule"/>
</dbReference>
<dbReference type="GO" id="GO:0004252">
    <property type="term" value="F:serine-type endopeptidase activity"/>
    <property type="evidence" value="ECO:0007669"/>
    <property type="project" value="TreeGrafter"/>
</dbReference>
<evidence type="ECO:0000313" key="17">
    <source>
        <dbReference type="EMBL" id="CAE6196527.1"/>
    </source>
</evidence>
<dbReference type="InterPro" id="IPR011042">
    <property type="entry name" value="6-blade_b-propeller_TolB-like"/>
</dbReference>
<dbReference type="GO" id="GO:0006508">
    <property type="term" value="P:proteolysis"/>
    <property type="evidence" value="ECO:0007669"/>
    <property type="project" value="InterPro"/>
</dbReference>
<evidence type="ECO:0000256" key="7">
    <source>
        <dbReference type="ARBA" id="ARBA00022490"/>
    </source>
</evidence>
<comment type="function">
    <text evidence="14">Aux/IAA proteins are short-lived transcriptional factors that function as repressors of early auxin response genes at low auxin concentrations.</text>
</comment>
<evidence type="ECO:0000256" key="6">
    <source>
        <dbReference type="ARBA" id="ARBA00011881"/>
    </source>
</evidence>
<dbReference type="InterPro" id="IPR045550">
    <property type="entry name" value="AARE_N"/>
</dbReference>
<dbReference type="Gene3D" id="2.120.10.30">
    <property type="entry name" value="TolB, C-terminal domain"/>
    <property type="match status" value="1"/>
</dbReference>